<protein>
    <recommendedName>
        <fullName evidence="4">4-amino-4-deoxy-L-arabinose transferase</fullName>
    </recommendedName>
</protein>
<dbReference type="AlphaFoldDB" id="A0A0K8MZP1"/>
<evidence type="ECO:0008006" key="4">
    <source>
        <dbReference type="Google" id="ProtNLM"/>
    </source>
</evidence>
<evidence type="ECO:0000313" key="3">
    <source>
        <dbReference type="Proteomes" id="UP000055060"/>
    </source>
</evidence>
<feature type="transmembrane region" description="Helical" evidence="1">
    <location>
        <begin position="85"/>
        <end position="103"/>
    </location>
</feature>
<feature type="transmembrane region" description="Helical" evidence="1">
    <location>
        <begin position="396"/>
        <end position="414"/>
    </location>
</feature>
<dbReference type="EMBL" id="DF967973">
    <property type="protein sequence ID" value="GAP16117.1"/>
    <property type="molecule type" value="Genomic_DNA"/>
</dbReference>
<dbReference type="RefSeq" id="WP_075075497.1">
    <property type="nucleotide sequence ID" value="NZ_DF967973.1"/>
</dbReference>
<feature type="transmembrane region" description="Helical" evidence="1">
    <location>
        <begin position="124"/>
        <end position="151"/>
    </location>
</feature>
<accession>A0A0K8MZP1</accession>
<feature type="transmembrane region" description="Helical" evidence="1">
    <location>
        <begin position="268"/>
        <end position="288"/>
    </location>
</feature>
<sequence>MRKPQLTTILSISILLIALAARLIPGPRTIDDSYITFRYARNLLAGEGFVYNPGQPIQGTTTPLYTFIMAGLGLLTGGVNADFPVNAWLFNALADALTCYLLIRLGKFIAEPVAGRRRGPGWAGYAVALVWSIAPYSVTFSIGGLETSLYVLLLTGLALAYAKRRRALTGLLGALAILTRPDAVLLVGVLILDRLVRAVRKTDEPLSARELGAFLIPTLGWVLFATLTFGSPVPHSVQAKLGAYRLDDYAALIRLIQHYATPFMEQNLIGSALAVGLGLVLYPFLYVIGARRIYKSEPRLLGWLVYPGLYFLAFALPNPLIFRWYLTPPLPVYMLGILTGVETLVMGRRYAVSGTRYPVSESPNTESTNIESTNTAELSSSSFSIQHSSFSIPSPLLRIVLLLALLLLPTLLSLSEWRLHPDHGADRPAPEMAWYKLELLYRQAADFAAPQMSSNTVLAAGDVGVLGYYTPARILDTVGLNSPEALDYYPLDKSYYVINYAIAPGLILDQQPDWIVLLEVYGRNGLLPNPQFQAQYELIKKIPTDIYGSDGMLIFRRR</sequence>
<reference evidence="2" key="1">
    <citation type="submission" date="2015-07" db="EMBL/GenBank/DDBJ databases">
        <title>Draft Genome Sequences of Anaerolinea thermolimosa IMO-1, Bellilinea caldifistulae GOMI-1, Leptolinea tardivitalis YMTK-2, Levilinea saccharolytica KIBI-1,Longilinea arvoryzae KOME-1, Previously Described as Members of the Anaerolineaceae (Chloroflexi).</title>
        <authorList>
            <person name="Sekiguchi Y."/>
            <person name="Ohashi A."/>
            <person name="Matsuura N."/>
            <person name="Tourlousse M.D."/>
        </authorList>
    </citation>
    <scope>NUCLEOTIDE SEQUENCE [LARGE SCALE GENOMIC DNA]</scope>
    <source>
        <strain evidence="2">KOME-1</strain>
    </source>
</reference>
<feature type="transmembrane region" description="Helical" evidence="1">
    <location>
        <begin position="300"/>
        <end position="326"/>
    </location>
</feature>
<dbReference type="OrthoDB" id="141050at2"/>
<keyword evidence="1" id="KW-1133">Transmembrane helix</keyword>
<dbReference type="Proteomes" id="UP000055060">
    <property type="component" value="Unassembled WGS sequence"/>
</dbReference>
<evidence type="ECO:0000313" key="2">
    <source>
        <dbReference type="EMBL" id="GAP16117.1"/>
    </source>
</evidence>
<feature type="transmembrane region" description="Helical" evidence="1">
    <location>
        <begin position="171"/>
        <end position="192"/>
    </location>
</feature>
<proteinExistence type="predicted"/>
<name>A0A0K8MZP1_9CHLR</name>
<evidence type="ECO:0000256" key="1">
    <source>
        <dbReference type="SAM" id="Phobius"/>
    </source>
</evidence>
<dbReference type="STRING" id="360412.LARV_03913"/>
<organism evidence="2">
    <name type="scientific">Longilinea arvoryzae</name>
    <dbReference type="NCBI Taxonomy" id="360412"/>
    <lineage>
        <taxon>Bacteria</taxon>
        <taxon>Bacillati</taxon>
        <taxon>Chloroflexota</taxon>
        <taxon>Anaerolineae</taxon>
        <taxon>Anaerolineales</taxon>
        <taxon>Anaerolineaceae</taxon>
        <taxon>Longilinea</taxon>
    </lineage>
</organism>
<gene>
    <name evidence="2" type="ORF">LARV_03913</name>
</gene>
<keyword evidence="1" id="KW-0812">Transmembrane</keyword>
<keyword evidence="3" id="KW-1185">Reference proteome</keyword>
<feature type="transmembrane region" description="Helical" evidence="1">
    <location>
        <begin position="213"/>
        <end position="231"/>
    </location>
</feature>
<keyword evidence="1" id="KW-0472">Membrane</keyword>